<dbReference type="SUPFAM" id="SSF51905">
    <property type="entry name" value="FAD/NAD(P)-binding domain"/>
    <property type="match status" value="1"/>
</dbReference>
<dbReference type="Gene3D" id="3.40.30.120">
    <property type="match status" value="1"/>
</dbReference>
<evidence type="ECO:0000256" key="3">
    <source>
        <dbReference type="ARBA" id="ARBA00022630"/>
    </source>
</evidence>
<gene>
    <name evidence="6" type="ORF">BON30_05240</name>
</gene>
<dbReference type="GO" id="GO:0071949">
    <property type="term" value="F:FAD binding"/>
    <property type="evidence" value="ECO:0007669"/>
    <property type="project" value="InterPro"/>
</dbReference>
<accession>A0A1L9BK25</accession>
<organism evidence="6 7">
    <name type="scientific">Cystobacter ferrugineus</name>
    <dbReference type="NCBI Taxonomy" id="83449"/>
    <lineage>
        <taxon>Bacteria</taxon>
        <taxon>Pseudomonadati</taxon>
        <taxon>Myxococcota</taxon>
        <taxon>Myxococcia</taxon>
        <taxon>Myxococcales</taxon>
        <taxon>Cystobacterineae</taxon>
        <taxon>Archangiaceae</taxon>
        <taxon>Cystobacter</taxon>
    </lineage>
</organism>
<protein>
    <recommendedName>
        <fullName evidence="5">FAD-binding domain-containing protein</fullName>
    </recommendedName>
</protein>
<evidence type="ECO:0000259" key="5">
    <source>
        <dbReference type="Pfam" id="PF01494"/>
    </source>
</evidence>
<evidence type="ECO:0000256" key="1">
    <source>
        <dbReference type="ARBA" id="ARBA00001974"/>
    </source>
</evidence>
<dbReference type="EMBL" id="MPIN01000001">
    <property type="protein sequence ID" value="OJH42593.1"/>
    <property type="molecule type" value="Genomic_DNA"/>
</dbReference>
<evidence type="ECO:0000313" key="6">
    <source>
        <dbReference type="EMBL" id="OJH42593.1"/>
    </source>
</evidence>
<dbReference type="Gene3D" id="3.50.50.60">
    <property type="entry name" value="FAD/NAD(P)-binding domain"/>
    <property type="match status" value="1"/>
</dbReference>
<evidence type="ECO:0000256" key="2">
    <source>
        <dbReference type="ARBA" id="ARBA00007801"/>
    </source>
</evidence>
<keyword evidence="7" id="KW-1185">Reference proteome</keyword>
<keyword evidence="3" id="KW-0285">Flavoprotein</keyword>
<feature type="domain" description="FAD-binding" evidence="5">
    <location>
        <begin position="1"/>
        <end position="333"/>
    </location>
</feature>
<dbReference type="PRINTS" id="PR00420">
    <property type="entry name" value="RNGMNOXGNASE"/>
</dbReference>
<evidence type="ECO:0000256" key="4">
    <source>
        <dbReference type="ARBA" id="ARBA00022827"/>
    </source>
</evidence>
<dbReference type="PANTHER" id="PTHR43004">
    <property type="entry name" value="TRK SYSTEM POTASSIUM UPTAKE PROTEIN"/>
    <property type="match status" value="1"/>
</dbReference>
<dbReference type="AlphaFoldDB" id="A0A1L9BK25"/>
<dbReference type="SUPFAM" id="SSF52833">
    <property type="entry name" value="Thioredoxin-like"/>
    <property type="match status" value="1"/>
</dbReference>
<dbReference type="Pfam" id="PF01494">
    <property type="entry name" value="FAD_binding_3"/>
    <property type="match status" value="1"/>
</dbReference>
<dbReference type="InterPro" id="IPR002938">
    <property type="entry name" value="FAD-bd"/>
</dbReference>
<dbReference type="GO" id="GO:0016709">
    <property type="term" value="F:oxidoreductase activity, acting on paired donors, with incorporation or reduction of molecular oxygen, NAD(P)H as one donor, and incorporation of one atom of oxygen"/>
    <property type="evidence" value="ECO:0007669"/>
    <property type="project" value="UniProtKB-ARBA"/>
</dbReference>
<dbReference type="Gene3D" id="3.30.70.2450">
    <property type="match status" value="1"/>
</dbReference>
<sequence length="538" mass="57590">MAATLLKRRGVDVRIVDARATASRESRAFAMQARSLELFLSIGLADALLDKGVVNHAIDFFVSGRHVGGLDFDAADSPDTPYPFIFMLPQSETEAILIEELGRQGVRVERGVQVTGLAQDEHGVETRGTTSGGDAVHIRSAYVIGADGAHSVVRKAVGLSFEGAKYAQSFLLADCRVEWPLDHARFRVFMNGSSIGLFLPLQGSSLSRVMATDHSGKADAGGPDATTLELGELQAALSAAAGMELTLSEPTWTTRYRIHRRGVDRYRVGRVFVAGDAAHIHSPAGGQGMNTGLQDAANLAWKLAAVIRGGAEAELLDTYGTERHPVGQQVLTQTDRLFSTAAGKTGWEATLRDWLARPAAAVISKLGPAQHRAFRSLSELDIAYGPSRFVEDAEAQGNHGGPRAGERAPNAALARHSDVFDLIGGYQFSVLALSRKALDRDETKRLSAQLGVLGQGANGLATHLVTRVPVGRDPHAAFVDSADVFETYGLTQADDQALYVVRPDGYVCWRSEGLDIAACQQFLTRFGYGGSGERRLGA</sequence>
<comment type="similarity">
    <text evidence="2">Belongs to the PheA/TfdB FAD monooxygenase family.</text>
</comment>
<dbReference type="InterPro" id="IPR036188">
    <property type="entry name" value="FAD/NAD-bd_sf"/>
</dbReference>
<keyword evidence="4" id="KW-0274">FAD</keyword>
<dbReference type="InterPro" id="IPR050641">
    <property type="entry name" value="RIFMO-like"/>
</dbReference>
<proteinExistence type="inferred from homology"/>
<comment type="cofactor">
    <cofactor evidence="1">
        <name>FAD</name>
        <dbReference type="ChEBI" id="CHEBI:57692"/>
    </cofactor>
</comment>
<reference evidence="6 7" key="2">
    <citation type="submission" date="2016-12" db="EMBL/GenBank/DDBJ databases">
        <title>Draft Genome Sequence of Cystobacter ferrugineus Strain Cbfe23.</title>
        <authorList>
            <person name="Akbar S."/>
            <person name="Dowd S.E."/>
            <person name="Stevens D.C."/>
        </authorList>
    </citation>
    <scope>NUCLEOTIDE SEQUENCE [LARGE SCALE GENOMIC DNA]</scope>
    <source>
        <strain evidence="6 7">Cbfe23</strain>
    </source>
</reference>
<name>A0A1L9BK25_9BACT</name>
<dbReference type="PANTHER" id="PTHR43004:SF19">
    <property type="entry name" value="BINDING MONOOXYGENASE, PUTATIVE (JCVI)-RELATED"/>
    <property type="match status" value="1"/>
</dbReference>
<dbReference type="STRING" id="83449.BON30_05240"/>
<evidence type="ECO:0000313" key="7">
    <source>
        <dbReference type="Proteomes" id="UP000182229"/>
    </source>
</evidence>
<dbReference type="InterPro" id="IPR036249">
    <property type="entry name" value="Thioredoxin-like_sf"/>
</dbReference>
<reference evidence="7" key="1">
    <citation type="submission" date="2016-11" db="EMBL/GenBank/DDBJ databases">
        <authorList>
            <person name="Shukria A."/>
            <person name="Stevens D.C."/>
        </authorList>
    </citation>
    <scope>NUCLEOTIDE SEQUENCE [LARGE SCALE GENOMIC DNA]</scope>
    <source>
        <strain evidence="7">Cbfe23</strain>
    </source>
</reference>
<dbReference type="Proteomes" id="UP000182229">
    <property type="component" value="Unassembled WGS sequence"/>
</dbReference>
<comment type="caution">
    <text evidence="6">The sequence shown here is derived from an EMBL/GenBank/DDBJ whole genome shotgun (WGS) entry which is preliminary data.</text>
</comment>